<dbReference type="InterPro" id="IPR000073">
    <property type="entry name" value="AB_hydrolase_1"/>
</dbReference>
<dbReference type="InterPro" id="IPR050471">
    <property type="entry name" value="AB_hydrolase"/>
</dbReference>
<keyword evidence="3" id="KW-0378">Hydrolase</keyword>
<dbReference type="Proteomes" id="UP001236369">
    <property type="component" value="Unassembled WGS sequence"/>
</dbReference>
<comment type="caution">
    <text evidence="3">The sequence shown here is derived from an EMBL/GenBank/DDBJ whole genome shotgun (WGS) entry which is preliminary data.</text>
</comment>
<dbReference type="EC" id="3.1.1.24" evidence="3"/>
<dbReference type="Pfam" id="PF02627">
    <property type="entry name" value="CMD"/>
    <property type="match status" value="1"/>
</dbReference>
<feature type="domain" description="Carboxymuconolactone decarboxylase-like" evidence="1">
    <location>
        <begin position="303"/>
        <end position="384"/>
    </location>
</feature>
<dbReference type="InterPro" id="IPR029058">
    <property type="entry name" value="AB_hydrolase_fold"/>
</dbReference>
<dbReference type="Pfam" id="PF12697">
    <property type="entry name" value="Abhydrolase_6"/>
    <property type="match status" value="1"/>
</dbReference>
<dbReference type="NCBIfam" id="TIGR02427">
    <property type="entry name" value="protocat_pcaD"/>
    <property type="match status" value="1"/>
</dbReference>
<evidence type="ECO:0000313" key="4">
    <source>
        <dbReference type="Proteomes" id="UP001236369"/>
    </source>
</evidence>
<dbReference type="InterPro" id="IPR029032">
    <property type="entry name" value="AhpD-like"/>
</dbReference>
<dbReference type="EC" id="4.1.1.44" evidence="3"/>
<proteinExistence type="predicted"/>
<gene>
    <name evidence="3" type="ORF">QO016_003252</name>
</gene>
<keyword evidence="3" id="KW-0456">Lyase</keyword>
<dbReference type="Gene3D" id="1.20.1290.10">
    <property type="entry name" value="AhpD-like"/>
    <property type="match status" value="1"/>
</dbReference>
<dbReference type="SUPFAM" id="SSF69118">
    <property type="entry name" value="AhpD-like"/>
    <property type="match status" value="1"/>
</dbReference>
<feature type="domain" description="AB hydrolase-1" evidence="2">
    <location>
        <begin position="35"/>
        <end position="252"/>
    </location>
</feature>
<dbReference type="InterPro" id="IPR026968">
    <property type="entry name" value="PcaD/CatD"/>
</dbReference>
<dbReference type="SUPFAM" id="SSF53474">
    <property type="entry name" value="alpha/beta-Hydrolases"/>
    <property type="match status" value="1"/>
</dbReference>
<evidence type="ECO:0000259" key="1">
    <source>
        <dbReference type="Pfam" id="PF02627"/>
    </source>
</evidence>
<dbReference type="Gene3D" id="3.40.50.1820">
    <property type="entry name" value="alpha/beta hydrolase"/>
    <property type="match status" value="1"/>
</dbReference>
<reference evidence="3 4" key="1">
    <citation type="submission" date="2023-07" db="EMBL/GenBank/DDBJ databases">
        <title>Genomic Encyclopedia of Type Strains, Phase IV (KMG-IV): sequencing the most valuable type-strain genomes for metagenomic binning, comparative biology and taxonomic classification.</title>
        <authorList>
            <person name="Goeker M."/>
        </authorList>
    </citation>
    <scope>NUCLEOTIDE SEQUENCE [LARGE SCALE GENOMIC DNA]</scope>
    <source>
        <strain evidence="3 4">DSM 19562</strain>
    </source>
</reference>
<dbReference type="PANTHER" id="PTHR43433:SF5">
    <property type="entry name" value="AB HYDROLASE-1 DOMAIN-CONTAINING PROTEIN"/>
    <property type="match status" value="1"/>
</dbReference>
<organism evidence="3 4">
    <name type="scientific">Methylobacterium persicinum</name>
    <dbReference type="NCBI Taxonomy" id="374426"/>
    <lineage>
        <taxon>Bacteria</taxon>
        <taxon>Pseudomonadati</taxon>
        <taxon>Pseudomonadota</taxon>
        <taxon>Alphaproteobacteria</taxon>
        <taxon>Hyphomicrobiales</taxon>
        <taxon>Methylobacteriaceae</taxon>
        <taxon>Methylobacterium</taxon>
    </lineage>
</organism>
<dbReference type="PANTHER" id="PTHR43433">
    <property type="entry name" value="HYDROLASE, ALPHA/BETA FOLD FAMILY PROTEIN"/>
    <property type="match status" value="1"/>
</dbReference>
<protein>
    <submittedName>
        <fullName evidence="3">3-oxoadipate enol-lactonase/4-carboxymuconolactone decarboxylase</fullName>
        <ecNumber evidence="3">3.1.1.24</ecNumber>
        <ecNumber evidence="3">4.1.1.44</ecNumber>
    </submittedName>
</protein>
<sequence length="398" mass="42738">MPLIRANGTELNYDLSGPTGAPILALSNSLGTTLAMWDGVAAHLRGRYRILRYDTRGHGASPTRDAETRIEDLANDLIGLLDALGIEKAHLAGLSLGGMTVQSVAAMAPERVLSLSLLATAAHLPSRESWRERAAAVRDRGTEAIAAATLERWFTKGFREAAPPSLTRTREEFTVCDRTGYARACEAIGDLDLRPVLGRIRVPTLVVAGREDPVTPPSVAEELCASIPQAELVLLPRAAHLFAVEHPAVTAAHLVSFLDRHRGEVAATGAVGFAAGLENRKAVLGTVHVERSLAGAGPFASAWQDFITRTAWGEIWGDPRLPWKTRSLVTLALMVALGHEEEFKLHIRPALANGIDRDELQALLLHTAIYAGVPAANGAFRWVRDTLGEEGSSEPGPR</sequence>
<evidence type="ECO:0000259" key="2">
    <source>
        <dbReference type="Pfam" id="PF12697"/>
    </source>
</evidence>
<dbReference type="GO" id="GO:0047570">
    <property type="term" value="F:3-oxoadipate enol-lactonase activity"/>
    <property type="evidence" value="ECO:0007669"/>
    <property type="project" value="UniProtKB-EC"/>
</dbReference>
<keyword evidence="4" id="KW-1185">Reference proteome</keyword>
<dbReference type="PRINTS" id="PR00111">
    <property type="entry name" value="ABHYDROLASE"/>
</dbReference>
<evidence type="ECO:0000313" key="3">
    <source>
        <dbReference type="EMBL" id="MDQ0443747.1"/>
    </source>
</evidence>
<dbReference type="GO" id="GO:0047575">
    <property type="term" value="F:4-carboxymuconolactone decarboxylase activity"/>
    <property type="evidence" value="ECO:0007669"/>
    <property type="project" value="UniProtKB-EC"/>
</dbReference>
<name>A0ABU0HN45_9HYPH</name>
<dbReference type="RefSeq" id="WP_238252370.1">
    <property type="nucleotide sequence ID" value="NZ_BPQX01000055.1"/>
</dbReference>
<dbReference type="InterPro" id="IPR003779">
    <property type="entry name" value="CMD-like"/>
</dbReference>
<dbReference type="EMBL" id="JAUSVV010000007">
    <property type="protein sequence ID" value="MDQ0443747.1"/>
    <property type="molecule type" value="Genomic_DNA"/>
</dbReference>
<accession>A0ABU0HN45</accession>